<dbReference type="AlphaFoldDB" id="A0A0L8H338"/>
<feature type="region of interest" description="Disordered" evidence="1">
    <location>
        <begin position="1"/>
        <end position="121"/>
    </location>
</feature>
<evidence type="ECO:0000313" key="2">
    <source>
        <dbReference type="EMBL" id="KOF83165.1"/>
    </source>
</evidence>
<dbReference type="EMBL" id="KQ419562">
    <property type="protein sequence ID" value="KOF83165.1"/>
    <property type="molecule type" value="Genomic_DNA"/>
</dbReference>
<reference evidence="2" key="1">
    <citation type="submission" date="2015-07" db="EMBL/GenBank/DDBJ databases">
        <title>MeaNS - Measles Nucleotide Surveillance Program.</title>
        <authorList>
            <person name="Tran T."/>
            <person name="Druce J."/>
        </authorList>
    </citation>
    <scope>NUCLEOTIDE SEQUENCE</scope>
    <source>
        <strain evidence="2">UCB-OBI-ISO-001</strain>
        <tissue evidence="2">Gonad</tissue>
    </source>
</reference>
<evidence type="ECO:0000256" key="1">
    <source>
        <dbReference type="SAM" id="MobiDB-lite"/>
    </source>
</evidence>
<accession>A0A0L8H338</accession>
<organism evidence="2">
    <name type="scientific">Octopus bimaculoides</name>
    <name type="common">California two-spotted octopus</name>
    <dbReference type="NCBI Taxonomy" id="37653"/>
    <lineage>
        <taxon>Eukaryota</taxon>
        <taxon>Metazoa</taxon>
        <taxon>Spiralia</taxon>
        <taxon>Lophotrochozoa</taxon>
        <taxon>Mollusca</taxon>
        <taxon>Cephalopoda</taxon>
        <taxon>Coleoidea</taxon>
        <taxon>Octopodiformes</taxon>
        <taxon>Octopoda</taxon>
        <taxon>Incirrata</taxon>
        <taxon>Octopodidae</taxon>
        <taxon>Octopus</taxon>
    </lineage>
</organism>
<name>A0A0L8H338_OCTBM</name>
<gene>
    <name evidence="2" type="ORF">OCBIM_22024275mg</name>
</gene>
<feature type="non-terminal residue" evidence="2">
    <location>
        <position position="121"/>
    </location>
</feature>
<proteinExistence type="predicted"/>
<protein>
    <submittedName>
        <fullName evidence="2">Uncharacterized protein</fullName>
    </submittedName>
</protein>
<sequence length="121" mass="14253">MLYESGEKERAKRTVRDGGSKGKEGDGAREGEGRKGRGWRETDSVRGGEKDKRMGRDGVSGRDKRMLEEEEERGKQEMMEDEREREFKGKRIQGKENSREREFKGKRDRKEVRGKMKERDR</sequence>